<proteinExistence type="predicted"/>
<keyword evidence="1" id="KW-0812">Transmembrane</keyword>
<dbReference type="KEGG" id="pdp:PDIP_42320"/>
<feature type="transmembrane region" description="Helical" evidence="1">
    <location>
        <begin position="106"/>
        <end position="128"/>
    </location>
</feature>
<dbReference type="GeneID" id="26232550"/>
<dbReference type="AlphaFoldDB" id="A0A7T6XSF4"/>
<evidence type="ECO:0000313" key="2">
    <source>
        <dbReference type="EMBL" id="QQK46389.1"/>
    </source>
</evidence>
<sequence length="137" mass="15654">MIAATLMPFFIIMCELFNGILRPQSQMPAFWKYTMYYVTPFTYWIGEVLTSVLRGTPVVYSQSELAIFESPPNTTCSEYANAWLDAKAVGLGDDYLAGIGLDSSKIWPYLGIFLAFTVANYLLVYMRFVMTLFWQSM</sequence>
<dbReference type="RefSeq" id="XP_014535223.1">
    <property type="nucleotide sequence ID" value="XM_014679737.1"/>
</dbReference>
<keyword evidence="1" id="KW-0472">Membrane</keyword>
<dbReference type="Proteomes" id="UP000595662">
    <property type="component" value="Chromosome 5"/>
</dbReference>
<evidence type="ECO:0000256" key="1">
    <source>
        <dbReference type="SAM" id="Phobius"/>
    </source>
</evidence>
<evidence type="ECO:0000313" key="3">
    <source>
        <dbReference type="Proteomes" id="UP000595662"/>
    </source>
</evidence>
<reference evidence="2 3" key="1">
    <citation type="submission" date="2020-08" db="EMBL/GenBank/DDBJ databases">
        <title>The completed genome sequence of the pathogenic ascomycete fungus Penicillium digitatum.</title>
        <authorList>
            <person name="Wang M."/>
        </authorList>
    </citation>
    <scope>NUCLEOTIDE SEQUENCE [LARGE SCALE GENOMIC DNA]</scope>
    <source>
        <strain evidence="2 3">PdW03</strain>
    </source>
</reference>
<dbReference type="EMBL" id="CP060778">
    <property type="protein sequence ID" value="QQK46389.1"/>
    <property type="molecule type" value="Genomic_DNA"/>
</dbReference>
<gene>
    <name evidence="2" type="ORF">Pdw03_1287</name>
</gene>
<name>A0A7T6XSF4_PENDI</name>
<protein>
    <submittedName>
        <fullName evidence="2">CDR ABC transporter</fullName>
    </submittedName>
</protein>
<dbReference type="OMA" id="TIKLESW"/>
<organism evidence="2 3">
    <name type="scientific">Penicillium digitatum</name>
    <name type="common">Green mold</name>
    <dbReference type="NCBI Taxonomy" id="36651"/>
    <lineage>
        <taxon>Eukaryota</taxon>
        <taxon>Fungi</taxon>
        <taxon>Dikarya</taxon>
        <taxon>Ascomycota</taxon>
        <taxon>Pezizomycotina</taxon>
        <taxon>Eurotiomycetes</taxon>
        <taxon>Eurotiomycetidae</taxon>
        <taxon>Eurotiales</taxon>
        <taxon>Aspergillaceae</taxon>
        <taxon>Penicillium</taxon>
    </lineage>
</organism>
<dbReference type="VEuPathDB" id="FungiDB:PDIP_42320"/>
<accession>A0A7T6XSF4</accession>
<keyword evidence="1" id="KW-1133">Transmembrane helix</keyword>